<dbReference type="Proteomes" id="UP001152803">
    <property type="component" value="Unassembled WGS sequence"/>
</dbReference>
<reference evidence="12" key="1">
    <citation type="journal article" date="2023" name="Science">
        <title>Genome structures resolve the early diversification of teleost fishes.</title>
        <authorList>
            <person name="Parey E."/>
            <person name="Louis A."/>
            <person name="Montfort J."/>
            <person name="Bouchez O."/>
            <person name="Roques C."/>
            <person name="Iampietro C."/>
            <person name="Lluch J."/>
            <person name="Castinel A."/>
            <person name="Donnadieu C."/>
            <person name="Desvignes T."/>
            <person name="Floi Bucao C."/>
            <person name="Jouanno E."/>
            <person name="Wen M."/>
            <person name="Mejri S."/>
            <person name="Dirks R."/>
            <person name="Jansen H."/>
            <person name="Henkel C."/>
            <person name="Chen W.J."/>
            <person name="Zahm M."/>
            <person name="Cabau C."/>
            <person name="Klopp C."/>
            <person name="Thompson A.W."/>
            <person name="Robinson-Rechavi M."/>
            <person name="Braasch I."/>
            <person name="Lecointre G."/>
            <person name="Bobe J."/>
            <person name="Postlethwait J.H."/>
            <person name="Berthelot C."/>
            <person name="Roest Crollius H."/>
            <person name="Guiguen Y."/>
        </authorList>
    </citation>
    <scope>NUCLEOTIDE SEQUENCE</scope>
    <source>
        <strain evidence="12">Concon-B</strain>
    </source>
</reference>
<evidence type="ECO:0000256" key="1">
    <source>
        <dbReference type="ARBA" id="ARBA00004323"/>
    </source>
</evidence>
<keyword evidence="9" id="KW-0472">Membrane</keyword>
<proteinExistence type="inferred from homology"/>
<keyword evidence="4" id="KW-0808">Transferase</keyword>
<keyword evidence="6" id="KW-0735">Signal-anchor</keyword>
<dbReference type="AlphaFoldDB" id="A0A9Q1CUN2"/>
<keyword evidence="3" id="KW-0328">Glycosyltransferase</keyword>
<evidence type="ECO:0000256" key="4">
    <source>
        <dbReference type="ARBA" id="ARBA00022679"/>
    </source>
</evidence>
<keyword evidence="10" id="KW-1015">Disulfide bond</keyword>
<comment type="caution">
    <text evidence="12">The sequence shown here is derived from an EMBL/GenBank/DDBJ whole genome shotgun (WGS) entry which is preliminary data.</text>
</comment>
<evidence type="ECO:0000313" key="13">
    <source>
        <dbReference type="Proteomes" id="UP001152803"/>
    </source>
</evidence>
<comment type="similarity">
    <text evidence="2">Belongs to the glycosyltransferase 29 family.</text>
</comment>
<comment type="subcellular location">
    <subcellularLocation>
        <location evidence="1">Golgi apparatus membrane</location>
        <topology evidence="1">Single-pass type II membrane protein</topology>
    </subcellularLocation>
</comment>
<evidence type="ECO:0000256" key="2">
    <source>
        <dbReference type="ARBA" id="ARBA00006003"/>
    </source>
</evidence>
<evidence type="ECO:0000256" key="7">
    <source>
        <dbReference type="ARBA" id="ARBA00022989"/>
    </source>
</evidence>
<name>A0A9Q1CUN2_CONCO</name>
<dbReference type="Gene3D" id="3.90.1480.20">
    <property type="entry name" value="Glycosyl transferase family 29"/>
    <property type="match status" value="1"/>
</dbReference>
<evidence type="ECO:0000313" key="12">
    <source>
        <dbReference type="EMBL" id="KAJ8245730.1"/>
    </source>
</evidence>
<protein>
    <submittedName>
        <fullName evidence="12">Uncharacterized protein</fullName>
    </submittedName>
</protein>
<dbReference type="EMBL" id="JAFJMO010000943">
    <property type="protein sequence ID" value="KAJ8245730.1"/>
    <property type="molecule type" value="Genomic_DNA"/>
</dbReference>
<dbReference type="InterPro" id="IPR051757">
    <property type="entry name" value="Beta-gal_alpha2-3_sialyltrans"/>
</dbReference>
<dbReference type="InterPro" id="IPR038578">
    <property type="entry name" value="GT29-like_sf"/>
</dbReference>
<sequence length="83" mass="9286">MKRFNPSISPLLSQKNAMLSNDTFKWWQRLQTKQHANYGDVVRKLFKVVSGEGHYNDSAPNRCRTCAVVGNCTVLSAPLGTCV</sequence>
<gene>
    <name evidence="12" type="ORF">COCON_G00235380</name>
</gene>
<evidence type="ECO:0000256" key="10">
    <source>
        <dbReference type="ARBA" id="ARBA00023157"/>
    </source>
</evidence>
<keyword evidence="5" id="KW-0812">Transmembrane</keyword>
<dbReference type="PANTHER" id="PTHR46032">
    <property type="entry name" value="ALPHA-2,3-SIALYLTRANSFERASE ST3GAL I ISOFORM X1"/>
    <property type="match status" value="1"/>
</dbReference>
<evidence type="ECO:0000256" key="5">
    <source>
        <dbReference type="ARBA" id="ARBA00022692"/>
    </source>
</evidence>
<dbReference type="PANTHER" id="PTHR46032:SF6">
    <property type="entry name" value="CMP-N-ACETYLNEURAMINATE-BETA-GALACTOSAMIDE-ALPHA-2,3-SIALYLTRANSFERASE 1"/>
    <property type="match status" value="1"/>
</dbReference>
<dbReference type="OrthoDB" id="8890677at2759"/>
<keyword evidence="11" id="KW-0325">Glycoprotein</keyword>
<evidence type="ECO:0000256" key="11">
    <source>
        <dbReference type="ARBA" id="ARBA00023180"/>
    </source>
</evidence>
<evidence type="ECO:0000256" key="6">
    <source>
        <dbReference type="ARBA" id="ARBA00022968"/>
    </source>
</evidence>
<evidence type="ECO:0000256" key="8">
    <source>
        <dbReference type="ARBA" id="ARBA00023034"/>
    </source>
</evidence>
<keyword evidence="13" id="KW-1185">Reference proteome</keyword>
<dbReference type="GO" id="GO:0097503">
    <property type="term" value="P:sialylation"/>
    <property type="evidence" value="ECO:0007669"/>
    <property type="project" value="TreeGrafter"/>
</dbReference>
<accession>A0A9Q1CUN2</accession>
<dbReference type="Pfam" id="PF00777">
    <property type="entry name" value="Glyco_transf_29"/>
    <property type="match status" value="1"/>
</dbReference>
<dbReference type="InterPro" id="IPR001675">
    <property type="entry name" value="Glyco_trans_29"/>
</dbReference>
<evidence type="ECO:0000256" key="3">
    <source>
        <dbReference type="ARBA" id="ARBA00022676"/>
    </source>
</evidence>
<dbReference type="GO" id="GO:0003836">
    <property type="term" value="F:beta-galactoside (CMP) alpha-2,3-sialyltransferase activity"/>
    <property type="evidence" value="ECO:0007669"/>
    <property type="project" value="TreeGrafter"/>
</dbReference>
<dbReference type="GO" id="GO:0000139">
    <property type="term" value="C:Golgi membrane"/>
    <property type="evidence" value="ECO:0007669"/>
    <property type="project" value="UniProtKB-SubCell"/>
</dbReference>
<keyword evidence="8" id="KW-0333">Golgi apparatus</keyword>
<evidence type="ECO:0000256" key="9">
    <source>
        <dbReference type="ARBA" id="ARBA00023136"/>
    </source>
</evidence>
<keyword evidence="7" id="KW-1133">Transmembrane helix</keyword>
<organism evidence="12 13">
    <name type="scientific">Conger conger</name>
    <name type="common">Conger eel</name>
    <name type="synonym">Muraena conger</name>
    <dbReference type="NCBI Taxonomy" id="82655"/>
    <lineage>
        <taxon>Eukaryota</taxon>
        <taxon>Metazoa</taxon>
        <taxon>Chordata</taxon>
        <taxon>Craniata</taxon>
        <taxon>Vertebrata</taxon>
        <taxon>Euteleostomi</taxon>
        <taxon>Actinopterygii</taxon>
        <taxon>Neopterygii</taxon>
        <taxon>Teleostei</taxon>
        <taxon>Anguilliformes</taxon>
        <taxon>Congridae</taxon>
        <taxon>Conger</taxon>
    </lineage>
</organism>